<dbReference type="Proteomes" id="UP000231025">
    <property type="component" value="Unassembled WGS sequence"/>
</dbReference>
<evidence type="ECO:0000256" key="6">
    <source>
        <dbReference type="RuleBase" id="RU003811"/>
    </source>
</evidence>
<evidence type="ECO:0000256" key="7">
    <source>
        <dbReference type="RuleBase" id="RU003812"/>
    </source>
</evidence>
<evidence type="ECO:0000256" key="3">
    <source>
        <dbReference type="ARBA" id="ARBA00022741"/>
    </source>
</evidence>
<comment type="catalytic activity">
    <reaction evidence="7">
        <text>deamido-NAD(+) + NH4(+) + ATP = AMP + diphosphate + NAD(+) + H(+)</text>
        <dbReference type="Rhea" id="RHEA:21188"/>
        <dbReference type="ChEBI" id="CHEBI:15378"/>
        <dbReference type="ChEBI" id="CHEBI:28938"/>
        <dbReference type="ChEBI" id="CHEBI:30616"/>
        <dbReference type="ChEBI" id="CHEBI:33019"/>
        <dbReference type="ChEBI" id="CHEBI:57540"/>
        <dbReference type="ChEBI" id="CHEBI:58437"/>
        <dbReference type="ChEBI" id="CHEBI:456215"/>
        <dbReference type="EC" id="6.3.1.5"/>
    </reaction>
</comment>
<dbReference type="InterPro" id="IPR022310">
    <property type="entry name" value="NAD/GMP_synthase"/>
</dbReference>
<keyword evidence="3 6" id="KW-0547">Nucleotide-binding</keyword>
<evidence type="ECO:0000313" key="9">
    <source>
        <dbReference type="EMBL" id="PIP15280.1"/>
    </source>
</evidence>
<dbReference type="GO" id="GO:0008795">
    <property type="term" value="F:NAD+ synthase activity"/>
    <property type="evidence" value="ECO:0007669"/>
    <property type="project" value="UniProtKB-EC"/>
</dbReference>
<dbReference type="UniPathway" id="UPA00253"/>
<comment type="caution">
    <text evidence="9">The sequence shown here is derived from an EMBL/GenBank/DDBJ whole genome shotgun (WGS) entry which is preliminary data.</text>
</comment>
<dbReference type="InterPro" id="IPR014729">
    <property type="entry name" value="Rossmann-like_a/b/a_fold"/>
</dbReference>
<feature type="domain" description="NAD/GMP synthase" evidence="8">
    <location>
        <begin position="5"/>
        <end position="219"/>
    </location>
</feature>
<dbReference type="GO" id="GO:0005524">
    <property type="term" value="F:ATP binding"/>
    <property type="evidence" value="ECO:0007669"/>
    <property type="project" value="UniProtKB-KW"/>
</dbReference>
<sequence>MIEAEKIITFIKKTFQAEGFNKAVIAVSGGIDSSVALVLIVKALGAKNVFALQLPYKNQSIENSNLILDWLKIPEKNRVKINIGKIGDGFGVKDKVRLGNIMARVRMIYCFDLAKKLNALVVGTENKSEKLLGYYTRFGDEAADIEPIIHLYKTEVRKLARELEIPEEIIKQKPTAGLWPGQIDEGDLGFTYKEADQVLQGKKKNKKVEQRLKQVDFKKRVPYTLLI</sequence>
<evidence type="ECO:0000256" key="5">
    <source>
        <dbReference type="ARBA" id="ARBA00023027"/>
    </source>
</evidence>
<evidence type="ECO:0000256" key="1">
    <source>
        <dbReference type="ARBA" id="ARBA00004790"/>
    </source>
</evidence>
<evidence type="ECO:0000313" key="10">
    <source>
        <dbReference type="Proteomes" id="UP000231025"/>
    </source>
</evidence>
<dbReference type="Gene3D" id="3.40.50.620">
    <property type="entry name" value="HUPs"/>
    <property type="match status" value="1"/>
</dbReference>
<keyword evidence="4 6" id="KW-0067">ATP-binding</keyword>
<comment type="pathway">
    <text evidence="1">Cofactor biosynthesis; NAD(+) biosynthesis.</text>
</comment>
<dbReference type="EMBL" id="PCRE01000009">
    <property type="protein sequence ID" value="PIP15280.1"/>
    <property type="molecule type" value="Genomic_DNA"/>
</dbReference>
<dbReference type="GO" id="GO:0009435">
    <property type="term" value="P:NAD+ biosynthetic process"/>
    <property type="evidence" value="ECO:0007669"/>
    <property type="project" value="UniProtKB-UniPathway"/>
</dbReference>
<reference evidence="9 10" key="1">
    <citation type="submission" date="2017-09" db="EMBL/GenBank/DDBJ databases">
        <title>Depth-based differentiation of microbial function through sediment-hosted aquifers and enrichment of novel symbionts in the deep terrestrial subsurface.</title>
        <authorList>
            <person name="Probst A.J."/>
            <person name="Ladd B."/>
            <person name="Jarett J.K."/>
            <person name="Geller-Mcgrath D.E."/>
            <person name="Sieber C.M."/>
            <person name="Emerson J.B."/>
            <person name="Anantharaman K."/>
            <person name="Thomas B.C."/>
            <person name="Malmstrom R."/>
            <person name="Stieglmeier M."/>
            <person name="Klingl A."/>
            <person name="Woyke T."/>
            <person name="Ryan C.M."/>
            <person name="Banfield J.F."/>
        </authorList>
    </citation>
    <scope>NUCLEOTIDE SEQUENCE [LARGE SCALE GENOMIC DNA]</scope>
    <source>
        <strain evidence="9">CG23_combo_of_CG06-09_8_20_14_all_35_49</strain>
    </source>
</reference>
<dbReference type="PANTHER" id="PTHR23090:SF9">
    <property type="entry name" value="GLUTAMINE-DEPENDENT NAD(+) SYNTHETASE"/>
    <property type="match status" value="1"/>
</dbReference>
<keyword evidence="5 6" id="KW-0520">NAD</keyword>
<dbReference type="PANTHER" id="PTHR23090">
    <property type="entry name" value="NH 3 /GLUTAMINE-DEPENDENT NAD + SYNTHETASE"/>
    <property type="match status" value="1"/>
</dbReference>
<dbReference type="GO" id="GO:0003952">
    <property type="term" value="F:NAD+ synthase (glutamine-hydrolyzing) activity"/>
    <property type="evidence" value="ECO:0007669"/>
    <property type="project" value="InterPro"/>
</dbReference>
<accession>A0A2G9Y7T2</accession>
<evidence type="ECO:0000259" key="8">
    <source>
        <dbReference type="Pfam" id="PF02540"/>
    </source>
</evidence>
<dbReference type="EC" id="6.3.1.5" evidence="7"/>
<dbReference type="GO" id="GO:0005737">
    <property type="term" value="C:cytoplasm"/>
    <property type="evidence" value="ECO:0007669"/>
    <property type="project" value="InterPro"/>
</dbReference>
<dbReference type="AlphaFoldDB" id="A0A2G9Y7T2"/>
<evidence type="ECO:0000256" key="4">
    <source>
        <dbReference type="ARBA" id="ARBA00022840"/>
    </source>
</evidence>
<gene>
    <name evidence="9" type="primary">nadE</name>
    <name evidence="9" type="ORF">COX47_00565</name>
</gene>
<protein>
    <recommendedName>
        <fullName evidence="7">NH(3)-dependent NAD(+) synthetase</fullName>
        <ecNumber evidence="7">6.3.1.5</ecNumber>
    </recommendedName>
</protein>
<dbReference type="Pfam" id="PF02540">
    <property type="entry name" value="NAD_synthase"/>
    <property type="match status" value="1"/>
</dbReference>
<keyword evidence="2 6" id="KW-0436">Ligase</keyword>
<name>A0A2G9Y7T2_9BACT</name>
<dbReference type="InterPro" id="IPR003694">
    <property type="entry name" value="NAD_synthase"/>
</dbReference>
<dbReference type="NCBIfam" id="TIGR00552">
    <property type="entry name" value="nadE"/>
    <property type="match status" value="1"/>
</dbReference>
<dbReference type="GO" id="GO:0004359">
    <property type="term" value="F:glutaminase activity"/>
    <property type="evidence" value="ECO:0007669"/>
    <property type="project" value="InterPro"/>
</dbReference>
<proteinExistence type="inferred from homology"/>
<comment type="similarity">
    <text evidence="6">Belongs to the NAD synthetase family.</text>
</comment>
<dbReference type="CDD" id="cd00553">
    <property type="entry name" value="NAD_synthase"/>
    <property type="match status" value="1"/>
</dbReference>
<dbReference type="SUPFAM" id="SSF52402">
    <property type="entry name" value="Adenine nucleotide alpha hydrolases-like"/>
    <property type="match status" value="1"/>
</dbReference>
<organism evidence="9 10">
    <name type="scientific">Candidatus Roizmanbacteria bacterium CG23_combo_of_CG06-09_8_20_14_all_35_49</name>
    <dbReference type="NCBI Taxonomy" id="1974863"/>
    <lineage>
        <taxon>Bacteria</taxon>
        <taxon>Candidatus Roizmaniibacteriota</taxon>
    </lineage>
</organism>
<evidence type="ECO:0000256" key="2">
    <source>
        <dbReference type="ARBA" id="ARBA00022598"/>
    </source>
</evidence>